<evidence type="ECO:0000256" key="6">
    <source>
        <dbReference type="SAM" id="Coils"/>
    </source>
</evidence>
<dbReference type="SUPFAM" id="SSF75620">
    <property type="entry name" value="Release factor"/>
    <property type="match status" value="1"/>
</dbReference>
<keyword evidence="4" id="KW-0963">Cytoplasm</keyword>
<sequence>MQKQDVIEKIEQIEKYLDFWSANIVKNNIEAKIVDLEQKAGNPDLWNDQSSAKKILQELSKLKNMYQEFKSSKAVLEDTKNAVDDDYDSLAELINEDIVSLFKKTESWYIQTLFADESDSLDCYVDFNAGAGGTESQDWVQMLLRMYIRFAEKNGYKCEITDQLMGEEAGVKSATIKISSGEASFPYGWMKGESGVHRLVRVSPFDSNNRRHTSFASVYVTPVINDDIKIEIENKDIRLDTYRASGAGGQHVNKTDSAVRITHIPTGIVVQCQNDRSQHKNKDQAMSMLKSKLYAFEQEKKRQAAVEGMAAKKDNAWGSQIRSYVLHPYKMIKDVRTGTESTQADKVLDGDIKEFLISYLKL</sequence>
<comment type="similarity">
    <text evidence="1 4">Belongs to the prokaryotic/mitochondrial release factor family.</text>
</comment>
<dbReference type="Gene3D" id="1.20.58.410">
    <property type="entry name" value="Release factor"/>
    <property type="match status" value="1"/>
</dbReference>
<evidence type="ECO:0000259" key="7">
    <source>
        <dbReference type="PROSITE" id="PS00745"/>
    </source>
</evidence>
<feature type="coiled-coil region" evidence="6">
    <location>
        <begin position="52"/>
        <end position="79"/>
    </location>
</feature>
<name>A0A5C0UF39_9PROT</name>
<dbReference type="InterPro" id="IPR045853">
    <property type="entry name" value="Pep_chain_release_fac_I_sf"/>
</dbReference>
<dbReference type="GO" id="GO:0005737">
    <property type="term" value="C:cytoplasm"/>
    <property type="evidence" value="ECO:0007669"/>
    <property type="project" value="UniProtKB-SubCell"/>
</dbReference>
<comment type="function">
    <text evidence="4">Peptide chain release factor 2 directs the termination of translation in response to the peptide chain termination codons UGA and UAA.</text>
</comment>
<keyword evidence="2 4" id="KW-0488">Methylation</keyword>
<gene>
    <name evidence="4" type="primary">prfB</name>
    <name evidence="8" type="ORF">FZC34_02240</name>
</gene>
<evidence type="ECO:0000256" key="3">
    <source>
        <dbReference type="ARBA" id="ARBA00022917"/>
    </source>
</evidence>
<dbReference type="Gene3D" id="3.30.70.1660">
    <property type="match status" value="1"/>
</dbReference>
<dbReference type="InterPro" id="IPR004374">
    <property type="entry name" value="PrfB"/>
</dbReference>
<dbReference type="Pfam" id="PF03462">
    <property type="entry name" value="PCRF"/>
    <property type="match status" value="1"/>
</dbReference>
<evidence type="ECO:0000256" key="1">
    <source>
        <dbReference type="ARBA" id="ARBA00010835"/>
    </source>
</evidence>
<dbReference type="GO" id="GO:0016149">
    <property type="term" value="F:translation release factor activity, codon specific"/>
    <property type="evidence" value="ECO:0007669"/>
    <property type="project" value="UniProtKB-UniRule"/>
</dbReference>
<dbReference type="RefSeq" id="WP_148971836.1">
    <property type="nucleotide sequence ID" value="NZ_CP043316.1"/>
</dbReference>
<dbReference type="PANTHER" id="PTHR43116">
    <property type="entry name" value="PEPTIDE CHAIN RELEASE FACTOR 2"/>
    <property type="match status" value="1"/>
</dbReference>
<dbReference type="AlphaFoldDB" id="A0A5C0UF39"/>
<dbReference type="HAMAP" id="MF_00094">
    <property type="entry name" value="Rel_fac_2"/>
    <property type="match status" value="1"/>
</dbReference>
<dbReference type="PANTHER" id="PTHR43116:SF3">
    <property type="entry name" value="CLASS I PEPTIDE CHAIN RELEASE FACTOR"/>
    <property type="match status" value="1"/>
</dbReference>
<keyword evidence="3 4" id="KW-0648">Protein biosynthesis</keyword>
<evidence type="ECO:0000256" key="4">
    <source>
        <dbReference type="HAMAP-Rule" id="MF_00094"/>
    </source>
</evidence>
<keyword evidence="9" id="KW-1185">Reference proteome</keyword>
<organism evidence="8 9">
    <name type="scientific">Candidatus Cytomitobacter primus</name>
    <dbReference type="NCBI Taxonomy" id="2066024"/>
    <lineage>
        <taxon>Bacteria</taxon>
        <taxon>Pseudomonadati</taxon>
        <taxon>Pseudomonadota</taxon>
        <taxon>Alphaproteobacteria</taxon>
        <taxon>Holosporales</taxon>
        <taxon>Holosporaceae</taxon>
        <taxon>Candidatus Cytomitobacter</taxon>
    </lineage>
</organism>
<dbReference type="PROSITE" id="PS00745">
    <property type="entry name" value="RF_PROK_I"/>
    <property type="match status" value="1"/>
</dbReference>
<accession>A0A5C0UF39</accession>
<evidence type="ECO:0000313" key="9">
    <source>
        <dbReference type="Proteomes" id="UP000325004"/>
    </source>
</evidence>
<keyword evidence="6" id="KW-0175">Coiled coil</keyword>
<comment type="PTM">
    <text evidence="4">Methylated by PrmC. Methylation increases the termination efficiency of RF2.</text>
</comment>
<dbReference type="InterPro" id="IPR000352">
    <property type="entry name" value="Pep_chain_release_fac_I"/>
</dbReference>
<dbReference type="SMART" id="SM00937">
    <property type="entry name" value="PCRF"/>
    <property type="match status" value="1"/>
</dbReference>
<dbReference type="InterPro" id="IPR005139">
    <property type="entry name" value="PCRF"/>
</dbReference>
<evidence type="ECO:0000256" key="2">
    <source>
        <dbReference type="ARBA" id="ARBA00022481"/>
    </source>
</evidence>
<dbReference type="Pfam" id="PF00472">
    <property type="entry name" value="RF-1"/>
    <property type="match status" value="1"/>
</dbReference>
<feature type="modified residue" description="N5-methylglutamine" evidence="4">
    <location>
        <position position="250"/>
    </location>
</feature>
<comment type="subcellular location">
    <subcellularLocation>
        <location evidence="4">Cytoplasm</location>
    </subcellularLocation>
</comment>
<dbReference type="KEGG" id="cpri:FZC34_02240"/>
<feature type="domain" description="Prokaryotic-type class I peptide chain release factors" evidence="7">
    <location>
        <begin position="243"/>
        <end position="259"/>
    </location>
</feature>
<evidence type="ECO:0000256" key="5">
    <source>
        <dbReference type="NCBIfam" id="TIGR00020"/>
    </source>
</evidence>
<dbReference type="EMBL" id="CP043316">
    <property type="protein sequence ID" value="QEK38715.1"/>
    <property type="molecule type" value="Genomic_DNA"/>
</dbReference>
<dbReference type="NCBIfam" id="TIGR00020">
    <property type="entry name" value="prfB"/>
    <property type="match status" value="1"/>
</dbReference>
<evidence type="ECO:0000313" key="8">
    <source>
        <dbReference type="EMBL" id="QEK38715.1"/>
    </source>
</evidence>
<protein>
    <recommendedName>
        <fullName evidence="4 5">Peptide chain release factor 2</fullName>
        <shortName evidence="4">RF-2</shortName>
    </recommendedName>
</protein>
<dbReference type="FunFam" id="3.30.160.20:FF:000010">
    <property type="entry name" value="Peptide chain release factor 2"/>
    <property type="match status" value="1"/>
</dbReference>
<dbReference type="Gene3D" id="3.30.160.20">
    <property type="match status" value="1"/>
</dbReference>
<reference evidence="8 9" key="1">
    <citation type="submission" date="2019-08" db="EMBL/GenBank/DDBJ databases">
        <title>Highly reduced genomes of protist endosymbionts show evolutionary convergence.</title>
        <authorList>
            <person name="George E."/>
            <person name="Husnik F."/>
            <person name="Tashyreva D."/>
            <person name="Prokopchuk G."/>
            <person name="Horak A."/>
            <person name="Kwong W.K."/>
            <person name="Lukes J."/>
            <person name="Keeling P.J."/>
        </authorList>
    </citation>
    <scope>NUCLEOTIDE SEQUENCE [LARGE SCALE GENOMIC DNA]</scope>
    <source>
        <strain evidence="8">1604LC</strain>
    </source>
</reference>
<dbReference type="OrthoDB" id="9806673at2"/>
<dbReference type="Proteomes" id="UP000325004">
    <property type="component" value="Chromosome"/>
</dbReference>
<proteinExistence type="inferred from homology"/>